<protein>
    <submittedName>
        <fullName evidence="1">Uncharacterized protein</fullName>
    </submittedName>
</protein>
<evidence type="ECO:0000313" key="1">
    <source>
        <dbReference type="EMBL" id="SUY79023.1"/>
    </source>
</evidence>
<gene>
    <name evidence="1" type="ORF">NCTC10698_03953</name>
</gene>
<dbReference type="GeneID" id="63997942"/>
<dbReference type="RefSeq" id="WP_080569893.1">
    <property type="nucleotide sequence ID" value="NZ_BBJZ01000018.1"/>
</dbReference>
<organism evidence="1 2">
    <name type="scientific">Comamonas testosteroni</name>
    <name type="common">Pseudomonas testosteroni</name>
    <dbReference type="NCBI Taxonomy" id="285"/>
    <lineage>
        <taxon>Bacteria</taxon>
        <taxon>Pseudomonadati</taxon>
        <taxon>Pseudomonadota</taxon>
        <taxon>Betaproteobacteria</taxon>
        <taxon>Burkholderiales</taxon>
        <taxon>Comamonadaceae</taxon>
        <taxon>Comamonas</taxon>
    </lineage>
</organism>
<dbReference type="Proteomes" id="UP000255070">
    <property type="component" value="Unassembled WGS sequence"/>
</dbReference>
<accession>A0A8B4S9D1</accession>
<sequence>MNKDVRASVKVGGQGQWSDHEKWLIEQGQQRIKTLMPEVYKTICRYAEKDSNVWRIVRLGLVGRPDQFWACEAGHVAGAPFTQFKRAVEVSRLIARFGCAHVCMIAGHGDLGGT</sequence>
<proteinExistence type="predicted"/>
<dbReference type="EMBL" id="UFXL01000001">
    <property type="protein sequence ID" value="SUY79023.1"/>
    <property type="molecule type" value="Genomic_DNA"/>
</dbReference>
<keyword evidence="2" id="KW-1185">Reference proteome</keyword>
<name>A0A8B4S9D1_COMTE</name>
<comment type="caution">
    <text evidence="1">The sequence shown here is derived from an EMBL/GenBank/DDBJ whole genome shotgun (WGS) entry which is preliminary data.</text>
</comment>
<reference evidence="1 2" key="1">
    <citation type="submission" date="2018-06" db="EMBL/GenBank/DDBJ databases">
        <authorList>
            <consortium name="Pathogen Informatics"/>
            <person name="Doyle S."/>
        </authorList>
    </citation>
    <scope>NUCLEOTIDE SEQUENCE [LARGE SCALE GENOMIC DNA]</scope>
    <source>
        <strain evidence="1 2">NCTC10698</strain>
    </source>
</reference>
<evidence type="ECO:0000313" key="2">
    <source>
        <dbReference type="Proteomes" id="UP000255070"/>
    </source>
</evidence>
<dbReference type="AlphaFoldDB" id="A0A8B4S9D1"/>